<keyword evidence="2 4" id="KW-0238">DNA-binding</keyword>
<keyword evidence="3" id="KW-0804">Transcription</keyword>
<dbReference type="PANTHER" id="PTHR30055:SF209">
    <property type="entry name" value="POSSIBLE TRANSCRIPTIONAL REGULATORY PROTEIN (PROBABLY TETR-FAMILY)"/>
    <property type="match status" value="1"/>
</dbReference>
<keyword evidence="1" id="KW-0805">Transcription regulation</keyword>
<dbReference type="SUPFAM" id="SSF48498">
    <property type="entry name" value="Tetracyclin repressor-like, C-terminal domain"/>
    <property type="match status" value="1"/>
</dbReference>
<organism evidence="6 7">
    <name type="scientific">Sphaerisporangium dianthi</name>
    <dbReference type="NCBI Taxonomy" id="1436120"/>
    <lineage>
        <taxon>Bacteria</taxon>
        <taxon>Bacillati</taxon>
        <taxon>Actinomycetota</taxon>
        <taxon>Actinomycetes</taxon>
        <taxon>Streptosporangiales</taxon>
        <taxon>Streptosporangiaceae</taxon>
        <taxon>Sphaerisporangium</taxon>
    </lineage>
</organism>
<accession>A0ABV9CS62</accession>
<evidence type="ECO:0000256" key="3">
    <source>
        <dbReference type="ARBA" id="ARBA00023163"/>
    </source>
</evidence>
<name>A0ABV9CS62_9ACTN</name>
<evidence type="ECO:0000256" key="2">
    <source>
        <dbReference type="ARBA" id="ARBA00023125"/>
    </source>
</evidence>
<evidence type="ECO:0000313" key="7">
    <source>
        <dbReference type="Proteomes" id="UP001596004"/>
    </source>
</evidence>
<dbReference type="Gene3D" id="1.10.357.10">
    <property type="entry name" value="Tetracycline Repressor, domain 2"/>
    <property type="match status" value="1"/>
</dbReference>
<reference evidence="7" key="1">
    <citation type="journal article" date="2019" name="Int. J. Syst. Evol. Microbiol.">
        <title>The Global Catalogue of Microorganisms (GCM) 10K type strain sequencing project: providing services to taxonomists for standard genome sequencing and annotation.</title>
        <authorList>
            <consortium name="The Broad Institute Genomics Platform"/>
            <consortium name="The Broad Institute Genome Sequencing Center for Infectious Disease"/>
            <person name="Wu L."/>
            <person name="Ma J."/>
        </authorList>
    </citation>
    <scope>NUCLEOTIDE SEQUENCE [LARGE SCALE GENOMIC DNA]</scope>
    <source>
        <strain evidence="7">CGMCC 4.7132</strain>
    </source>
</reference>
<dbReference type="SUPFAM" id="SSF46689">
    <property type="entry name" value="Homeodomain-like"/>
    <property type="match status" value="1"/>
</dbReference>
<dbReference type="InterPro" id="IPR009057">
    <property type="entry name" value="Homeodomain-like_sf"/>
</dbReference>
<evidence type="ECO:0000313" key="6">
    <source>
        <dbReference type="EMBL" id="MFC4536046.1"/>
    </source>
</evidence>
<dbReference type="InterPro" id="IPR001647">
    <property type="entry name" value="HTH_TetR"/>
</dbReference>
<protein>
    <submittedName>
        <fullName evidence="6">TetR/AcrR family transcriptional regulator</fullName>
    </submittedName>
</protein>
<feature type="DNA-binding region" description="H-T-H motif" evidence="4">
    <location>
        <begin position="31"/>
        <end position="50"/>
    </location>
</feature>
<dbReference type="InterPro" id="IPR050109">
    <property type="entry name" value="HTH-type_TetR-like_transc_reg"/>
</dbReference>
<gene>
    <name evidence="6" type="ORF">ACFO60_35215</name>
</gene>
<dbReference type="InterPro" id="IPR036271">
    <property type="entry name" value="Tet_transcr_reg_TetR-rel_C_sf"/>
</dbReference>
<evidence type="ECO:0000259" key="5">
    <source>
        <dbReference type="PROSITE" id="PS50977"/>
    </source>
</evidence>
<dbReference type="PROSITE" id="PS50977">
    <property type="entry name" value="HTH_TETR_2"/>
    <property type="match status" value="1"/>
</dbReference>
<dbReference type="RefSeq" id="WP_380849733.1">
    <property type="nucleotide sequence ID" value="NZ_JBHSFP010000038.1"/>
</dbReference>
<dbReference type="EMBL" id="JBHSFP010000038">
    <property type="protein sequence ID" value="MFC4536046.1"/>
    <property type="molecule type" value="Genomic_DNA"/>
</dbReference>
<dbReference type="Proteomes" id="UP001596004">
    <property type="component" value="Unassembled WGS sequence"/>
</dbReference>
<keyword evidence="7" id="KW-1185">Reference proteome</keyword>
<proteinExistence type="predicted"/>
<evidence type="ECO:0000256" key="1">
    <source>
        <dbReference type="ARBA" id="ARBA00023015"/>
    </source>
</evidence>
<sequence>MSPRRTDPQTRTALVDIAAGLLAGEGPQALSARRIAAEAGSSTMTVYTNFGGMSGLVREMVHEGFARLEAYFSHVPETGDPVADMALLGRAYRHNALTNPHLYAVMFGGAAPAGFSLTAEDRQHGRYTLGTVVRCATRCIEAGRFRAGDAELVAHQLWTAVHGLVTLELGEYLIDPCNAGVVFEAQLTGLMIGAGDEFEAATRSVRESQARLAAEFGGVTPYPSASDPA</sequence>
<dbReference type="PANTHER" id="PTHR30055">
    <property type="entry name" value="HTH-TYPE TRANSCRIPTIONAL REGULATOR RUTR"/>
    <property type="match status" value="1"/>
</dbReference>
<evidence type="ECO:0000256" key="4">
    <source>
        <dbReference type="PROSITE-ProRule" id="PRU00335"/>
    </source>
</evidence>
<dbReference type="Pfam" id="PF13305">
    <property type="entry name" value="TetR_C_33"/>
    <property type="match status" value="1"/>
</dbReference>
<feature type="domain" description="HTH tetR-type" evidence="5">
    <location>
        <begin position="8"/>
        <end position="68"/>
    </location>
</feature>
<dbReference type="Pfam" id="PF00440">
    <property type="entry name" value="TetR_N"/>
    <property type="match status" value="1"/>
</dbReference>
<comment type="caution">
    <text evidence="6">The sequence shown here is derived from an EMBL/GenBank/DDBJ whole genome shotgun (WGS) entry which is preliminary data.</text>
</comment>
<dbReference type="InterPro" id="IPR025996">
    <property type="entry name" value="MT1864/Rv1816-like_C"/>
</dbReference>